<feature type="transmembrane region" description="Helical" evidence="5">
    <location>
        <begin position="156"/>
        <end position="176"/>
    </location>
</feature>
<dbReference type="InterPro" id="IPR005467">
    <property type="entry name" value="His_kinase_dom"/>
</dbReference>
<dbReference type="EC" id="2.7.13.3" evidence="2"/>
<evidence type="ECO:0000313" key="7">
    <source>
        <dbReference type="EMBL" id="NGP75755.1"/>
    </source>
</evidence>
<keyword evidence="5" id="KW-0472">Membrane</keyword>
<evidence type="ECO:0000259" key="6">
    <source>
        <dbReference type="PROSITE" id="PS50109"/>
    </source>
</evidence>
<proteinExistence type="predicted"/>
<sequence length="512" mass="57344">MRILSQDLSLRRFLTIGDYEQDEGFRSLLRSIARKGLFIYGLLGSLILVIFVTSHVFLDGKSITWDYSSLNTEVEILILDKVLIFLFASLLMLLSQTTISLKWIRILVFLLVWFICIAMLIEDIAGQDTSFTMAYTAIALLFAAVTVPYTGWQMALLSFSVIVSTWFAFDLLPVLMNLDSEVALQLNLGQIIFITIVAFLLTGTSSQIYITRFEQYRAQKKAEDLSATLKERSAELENSLRELENTKDQLVQREKLASLGQLTAGIAHELKNPLNFVNNFSELSRELVQEAREEISSANDIPEDAFVILENIEANLQKIQSHGSRADRIIHSMLEHSRRGSGNVESWDLNKLVIEYVNLAYHGMKAKDEPLNPDIELDLDDKIEKIPIIAEDFSRVILNICNNAFDAMKEKFKATESGAQSAYEYEPKLKVQTRRTDSGITIEFEDNGPGIPEDVLDKIMQPFFTTKKGKDGTGLGLSISSDIVKAHGGHISVQSEPGSGAIIMITLRGAEA</sequence>
<keyword evidence="5" id="KW-1133">Transmembrane helix</keyword>
<dbReference type="InterPro" id="IPR003594">
    <property type="entry name" value="HATPase_dom"/>
</dbReference>
<dbReference type="Proteomes" id="UP000473278">
    <property type="component" value="Unassembled WGS sequence"/>
</dbReference>
<keyword evidence="8" id="KW-1185">Reference proteome</keyword>
<dbReference type="InterPro" id="IPR003661">
    <property type="entry name" value="HisK_dim/P_dom"/>
</dbReference>
<feature type="transmembrane region" description="Helical" evidence="5">
    <location>
        <begin position="37"/>
        <end position="56"/>
    </location>
</feature>
<dbReference type="Gene3D" id="1.10.287.130">
    <property type="match status" value="1"/>
</dbReference>
<organism evidence="7 8">
    <name type="scientific">Halalkalibaculum roseum</name>
    <dbReference type="NCBI Taxonomy" id="2709311"/>
    <lineage>
        <taxon>Bacteria</taxon>
        <taxon>Pseudomonadati</taxon>
        <taxon>Balneolota</taxon>
        <taxon>Balneolia</taxon>
        <taxon>Balneolales</taxon>
        <taxon>Balneolaceae</taxon>
        <taxon>Halalkalibaculum</taxon>
    </lineage>
</organism>
<name>A0A6M1T0Y3_9BACT</name>
<dbReference type="PROSITE" id="PS50109">
    <property type="entry name" value="HIS_KIN"/>
    <property type="match status" value="1"/>
</dbReference>
<dbReference type="SUPFAM" id="SSF47384">
    <property type="entry name" value="Homodimeric domain of signal transducing histidine kinase"/>
    <property type="match status" value="1"/>
</dbReference>
<keyword evidence="4" id="KW-0175">Coiled coil</keyword>
<comment type="caution">
    <text evidence="7">The sequence shown here is derived from an EMBL/GenBank/DDBJ whole genome shotgun (WGS) entry which is preliminary data.</text>
</comment>
<dbReference type="PANTHER" id="PTHR43065">
    <property type="entry name" value="SENSOR HISTIDINE KINASE"/>
    <property type="match status" value="1"/>
</dbReference>
<evidence type="ECO:0000256" key="4">
    <source>
        <dbReference type="SAM" id="Coils"/>
    </source>
</evidence>
<dbReference type="RefSeq" id="WP_165139340.1">
    <property type="nucleotide sequence ID" value="NZ_JAALLT010000001.1"/>
</dbReference>
<dbReference type="SMART" id="SM00387">
    <property type="entry name" value="HATPase_c"/>
    <property type="match status" value="1"/>
</dbReference>
<feature type="transmembrane region" description="Helical" evidence="5">
    <location>
        <begin position="131"/>
        <end position="149"/>
    </location>
</feature>
<dbReference type="AlphaFoldDB" id="A0A6M1T0Y3"/>
<dbReference type="Pfam" id="PF02518">
    <property type="entry name" value="HATPase_c"/>
    <property type="match status" value="1"/>
</dbReference>
<comment type="catalytic activity">
    <reaction evidence="1">
        <text>ATP + protein L-histidine = ADP + protein N-phospho-L-histidine.</text>
        <dbReference type="EC" id="2.7.13.3"/>
    </reaction>
</comment>
<feature type="transmembrane region" description="Helical" evidence="5">
    <location>
        <begin position="106"/>
        <end position="125"/>
    </location>
</feature>
<dbReference type="EMBL" id="JAALLT010000001">
    <property type="protein sequence ID" value="NGP75755.1"/>
    <property type="molecule type" value="Genomic_DNA"/>
</dbReference>
<dbReference type="Gene3D" id="3.30.565.10">
    <property type="entry name" value="Histidine kinase-like ATPase, C-terminal domain"/>
    <property type="match status" value="1"/>
</dbReference>
<keyword evidence="5" id="KW-0812">Transmembrane</keyword>
<gene>
    <name evidence="7" type="ORF">G3570_03870</name>
</gene>
<dbReference type="PANTHER" id="PTHR43065:SF42">
    <property type="entry name" value="TWO-COMPONENT SENSOR PPRA"/>
    <property type="match status" value="1"/>
</dbReference>
<evidence type="ECO:0000313" key="8">
    <source>
        <dbReference type="Proteomes" id="UP000473278"/>
    </source>
</evidence>
<evidence type="ECO:0000256" key="3">
    <source>
        <dbReference type="ARBA" id="ARBA00022553"/>
    </source>
</evidence>
<evidence type="ECO:0000256" key="2">
    <source>
        <dbReference type="ARBA" id="ARBA00012438"/>
    </source>
</evidence>
<evidence type="ECO:0000256" key="5">
    <source>
        <dbReference type="SAM" id="Phobius"/>
    </source>
</evidence>
<feature type="transmembrane region" description="Helical" evidence="5">
    <location>
        <begin position="188"/>
        <end position="210"/>
    </location>
</feature>
<dbReference type="CDD" id="cd00075">
    <property type="entry name" value="HATPase"/>
    <property type="match status" value="1"/>
</dbReference>
<dbReference type="InterPro" id="IPR036097">
    <property type="entry name" value="HisK_dim/P_sf"/>
</dbReference>
<feature type="domain" description="Histidine kinase" evidence="6">
    <location>
        <begin position="265"/>
        <end position="511"/>
    </location>
</feature>
<evidence type="ECO:0000256" key="1">
    <source>
        <dbReference type="ARBA" id="ARBA00000085"/>
    </source>
</evidence>
<keyword evidence="3" id="KW-0597">Phosphoprotein</keyword>
<protein>
    <recommendedName>
        <fullName evidence="2">histidine kinase</fullName>
        <ecNumber evidence="2">2.7.13.3</ecNumber>
    </recommendedName>
</protein>
<dbReference type="InterPro" id="IPR004358">
    <property type="entry name" value="Sig_transdc_His_kin-like_C"/>
</dbReference>
<dbReference type="SMART" id="SM00388">
    <property type="entry name" value="HisKA"/>
    <property type="match status" value="1"/>
</dbReference>
<reference evidence="7 8" key="1">
    <citation type="submission" date="2020-02" db="EMBL/GenBank/DDBJ databases">
        <title>Balneolaceae bacterium YR4-1, complete genome.</title>
        <authorList>
            <person name="Li Y."/>
            <person name="Wu S."/>
        </authorList>
    </citation>
    <scope>NUCLEOTIDE SEQUENCE [LARGE SCALE GENOMIC DNA]</scope>
    <source>
        <strain evidence="7 8">YR4-1</strain>
    </source>
</reference>
<feature type="coiled-coil region" evidence="4">
    <location>
        <begin position="219"/>
        <end position="256"/>
    </location>
</feature>
<feature type="transmembrane region" description="Helical" evidence="5">
    <location>
        <begin position="76"/>
        <end position="94"/>
    </location>
</feature>
<accession>A0A6M1T0Y3</accession>
<dbReference type="InterPro" id="IPR036890">
    <property type="entry name" value="HATPase_C_sf"/>
</dbReference>
<dbReference type="SUPFAM" id="SSF55874">
    <property type="entry name" value="ATPase domain of HSP90 chaperone/DNA topoisomerase II/histidine kinase"/>
    <property type="match status" value="1"/>
</dbReference>
<dbReference type="Pfam" id="PF00512">
    <property type="entry name" value="HisKA"/>
    <property type="match status" value="1"/>
</dbReference>
<dbReference type="CDD" id="cd00082">
    <property type="entry name" value="HisKA"/>
    <property type="match status" value="1"/>
</dbReference>
<dbReference type="PRINTS" id="PR00344">
    <property type="entry name" value="BCTRLSENSOR"/>
</dbReference>
<dbReference type="GO" id="GO:0000155">
    <property type="term" value="F:phosphorelay sensor kinase activity"/>
    <property type="evidence" value="ECO:0007669"/>
    <property type="project" value="InterPro"/>
</dbReference>